<dbReference type="RefSeq" id="WP_012573016.1">
    <property type="nucleotide sequence ID" value="NC_011564.1"/>
</dbReference>
<name>B6YS78_AZOPC</name>
<keyword evidence="2" id="KW-1185">Reference proteome</keyword>
<keyword evidence="1" id="KW-0614">Plasmid</keyword>
<proteinExistence type="predicted"/>
<geneLocation type="plasmid" evidence="1 2">
    <name>pCFPG1</name>
</geneLocation>
<dbReference type="Proteomes" id="UP000000723">
    <property type="component" value="Plasmid pCFPG1"/>
</dbReference>
<protein>
    <submittedName>
        <fullName evidence="1">Uncharacterized protein</fullName>
    </submittedName>
</protein>
<reference evidence="2" key="1">
    <citation type="journal article" date="2008" name="Science">
        <title>Genome of an endosymbiont coupling N2 fixation to cellulolysis within RT protist cells in termite gut.</title>
        <authorList>
            <person name="Hongoh Y."/>
            <person name="Sharma V.K."/>
            <person name="Prakash T."/>
            <person name="Noda S."/>
            <person name="Toh H."/>
            <person name="Taylor T.D."/>
            <person name="Kudo T."/>
            <person name="Sakaki Y."/>
            <person name="Toyoda A."/>
            <person name="Hattori M."/>
            <person name="Ohkuma M."/>
        </authorList>
    </citation>
    <scope>NUCLEOTIDE SEQUENCE [LARGE SCALE GENOMIC DNA]</scope>
    <source>
        <plasmid evidence="2">pCFPG1</plasmid>
    </source>
</reference>
<dbReference type="EMBL" id="AP010657">
    <property type="protein sequence ID" value="BAG84050.1"/>
    <property type="molecule type" value="Genomic_DNA"/>
</dbReference>
<evidence type="ECO:0000313" key="2">
    <source>
        <dbReference type="Proteomes" id="UP000000723"/>
    </source>
</evidence>
<dbReference type="AlphaFoldDB" id="B6YS78"/>
<organism evidence="1 2">
    <name type="scientific">Azobacteroides pseudotrichonymphae genomovar. CFP2</name>
    <dbReference type="NCBI Taxonomy" id="511995"/>
    <lineage>
        <taxon>Bacteria</taxon>
        <taxon>Pseudomonadati</taxon>
        <taxon>Bacteroidota</taxon>
        <taxon>Bacteroidia</taxon>
        <taxon>Bacteroidales</taxon>
        <taxon>Candidatus Azobacteroides</taxon>
    </lineage>
</organism>
<dbReference type="KEGG" id="aps:CFPG_P1-29"/>
<sequence>MNAYVSAKAKKLLITLLFFTICFGVKAIAMGIISHCDSGLSKCKDYGEYSGKNGKKIYQTKYGDLEQGYDYRLECKHEATVYWKGYYEADGMTPDTYVYTTKTRHSDTSTR</sequence>
<dbReference type="HOGENOM" id="CLU_2153127_0_0_10"/>
<evidence type="ECO:0000313" key="1">
    <source>
        <dbReference type="EMBL" id="BAG84050.1"/>
    </source>
</evidence>
<gene>
    <name evidence="1" type="ordered locus">CFPG_P1-29</name>
</gene>
<accession>B6YS78</accession>